<evidence type="ECO:0000259" key="1">
    <source>
        <dbReference type="PROSITE" id="PS50097"/>
    </source>
</evidence>
<evidence type="ECO:0000313" key="3">
    <source>
        <dbReference type="Proteomes" id="UP000790347"/>
    </source>
</evidence>
<proteinExistence type="predicted"/>
<keyword evidence="3" id="KW-1185">Reference proteome</keyword>
<dbReference type="Pfam" id="PF00651">
    <property type="entry name" value="BTB"/>
    <property type="match status" value="1"/>
</dbReference>
<protein>
    <recommendedName>
        <fullName evidence="1">BTB domain-containing protein</fullName>
    </recommendedName>
</protein>
<gene>
    <name evidence="2" type="ORF">DERF_005846</name>
</gene>
<dbReference type="AlphaFoldDB" id="A0A922IAC3"/>
<sequence length="148" mass="18040">MIRNHKLKRKNSTIIEFSHKIPYVQEDLKIICKQNCHHHLVHSFPLYVLSPYFHKAILFNNEKQHDDDDKIKCLYLPFSCDVIEKLIEFAYMGRINQQQQQQQPLSKELIDEIERLAQWTSSIRMLRYIEQQKKNKQTNKNKFFFFKK</sequence>
<dbReference type="InterPro" id="IPR000210">
    <property type="entry name" value="BTB/POZ_dom"/>
</dbReference>
<organism evidence="2 3">
    <name type="scientific">Dermatophagoides farinae</name>
    <name type="common">American house dust mite</name>
    <dbReference type="NCBI Taxonomy" id="6954"/>
    <lineage>
        <taxon>Eukaryota</taxon>
        <taxon>Metazoa</taxon>
        <taxon>Ecdysozoa</taxon>
        <taxon>Arthropoda</taxon>
        <taxon>Chelicerata</taxon>
        <taxon>Arachnida</taxon>
        <taxon>Acari</taxon>
        <taxon>Acariformes</taxon>
        <taxon>Sarcoptiformes</taxon>
        <taxon>Astigmata</taxon>
        <taxon>Psoroptidia</taxon>
        <taxon>Analgoidea</taxon>
        <taxon>Pyroglyphidae</taxon>
        <taxon>Dermatophagoidinae</taxon>
        <taxon>Dermatophagoides</taxon>
    </lineage>
</organism>
<dbReference type="Proteomes" id="UP000790347">
    <property type="component" value="Unassembled WGS sequence"/>
</dbReference>
<evidence type="ECO:0000313" key="2">
    <source>
        <dbReference type="EMBL" id="KAH9522258.1"/>
    </source>
</evidence>
<comment type="caution">
    <text evidence="2">The sequence shown here is derived from an EMBL/GenBank/DDBJ whole genome shotgun (WGS) entry which is preliminary data.</text>
</comment>
<dbReference type="CDD" id="cd18186">
    <property type="entry name" value="BTB_POZ_ZBTB_KLHL-like"/>
    <property type="match status" value="1"/>
</dbReference>
<dbReference type="EMBL" id="ASGP02000002">
    <property type="protein sequence ID" value="KAH9522258.1"/>
    <property type="molecule type" value="Genomic_DNA"/>
</dbReference>
<dbReference type="Gene3D" id="3.30.710.10">
    <property type="entry name" value="Potassium Channel Kv1.1, Chain A"/>
    <property type="match status" value="1"/>
</dbReference>
<dbReference type="PROSITE" id="PS50097">
    <property type="entry name" value="BTB"/>
    <property type="match status" value="1"/>
</dbReference>
<accession>A0A922IAC3</accession>
<dbReference type="SUPFAM" id="SSF54695">
    <property type="entry name" value="POZ domain"/>
    <property type="match status" value="1"/>
</dbReference>
<name>A0A922IAC3_DERFA</name>
<reference evidence="2" key="2">
    <citation type="journal article" date="2022" name="Res Sq">
        <title>Comparative Genomics Reveals Insights into the Divergent Evolution of Astigmatic Mites and Household Pest Adaptations.</title>
        <authorList>
            <person name="Xiong Q."/>
            <person name="Wan A.T.-Y."/>
            <person name="Liu X.-Y."/>
            <person name="Fung C.S.-H."/>
            <person name="Xiao X."/>
            <person name="Malainual N."/>
            <person name="Hou J."/>
            <person name="Wang L."/>
            <person name="Wang M."/>
            <person name="Yang K."/>
            <person name="Cui Y."/>
            <person name="Leung E."/>
            <person name="Nong W."/>
            <person name="Shin S.-K."/>
            <person name="Au S."/>
            <person name="Jeong K.Y."/>
            <person name="Chew F.T."/>
            <person name="Hui J."/>
            <person name="Leung T.F."/>
            <person name="Tungtrongchitr A."/>
            <person name="Zhong N."/>
            <person name="Liu Z."/>
            <person name="Tsui S."/>
        </authorList>
    </citation>
    <scope>NUCLEOTIDE SEQUENCE</scope>
    <source>
        <strain evidence="2">Derf</strain>
        <tissue evidence="2">Whole organism</tissue>
    </source>
</reference>
<reference evidence="2" key="1">
    <citation type="submission" date="2013-05" db="EMBL/GenBank/DDBJ databases">
        <authorList>
            <person name="Yim A.K.Y."/>
            <person name="Chan T.F."/>
            <person name="Ji K.M."/>
            <person name="Liu X.Y."/>
            <person name="Zhou J.W."/>
            <person name="Li R.Q."/>
            <person name="Yang K.Y."/>
            <person name="Li J."/>
            <person name="Li M."/>
            <person name="Law P.T.W."/>
            <person name="Wu Y.L."/>
            <person name="Cai Z.L."/>
            <person name="Qin H."/>
            <person name="Bao Y."/>
            <person name="Leung R.K.K."/>
            <person name="Ng P.K.S."/>
            <person name="Zou J."/>
            <person name="Zhong X.J."/>
            <person name="Ran P.X."/>
            <person name="Zhong N.S."/>
            <person name="Liu Z.G."/>
            <person name="Tsui S.K.W."/>
        </authorList>
    </citation>
    <scope>NUCLEOTIDE SEQUENCE</scope>
    <source>
        <strain evidence="2">Derf</strain>
        <tissue evidence="2">Whole organism</tissue>
    </source>
</reference>
<dbReference type="InterPro" id="IPR011333">
    <property type="entry name" value="SKP1/BTB/POZ_sf"/>
</dbReference>
<feature type="domain" description="BTB" evidence="1">
    <location>
        <begin position="26"/>
        <end position="99"/>
    </location>
</feature>